<evidence type="ECO:0000256" key="6">
    <source>
        <dbReference type="ARBA" id="ARBA00022737"/>
    </source>
</evidence>
<dbReference type="CDD" id="cd18598">
    <property type="entry name" value="ABC_6TM_MRP7_D1_like"/>
    <property type="match status" value="1"/>
</dbReference>
<dbReference type="PROSITE" id="PS00211">
    <property type="entry name" value="ABC_TRANSPORTER_1"/>
    <property type="match status" value="2"/>
</dbReference>
<protein>
    <recommendedName>
        <fullName evidence="3">ABC-type xenobiotic transporter</fullName>
        <ecNumber evidence="3">7.6.2.2</ecNumber>
    </recommendedName>
</protein>
<dbReference type="SUPFAM" id="SSF90123">
    <property type="entry name" value="ABC transporter transmembrane region"/>
    <property type="match status" value="2"/>
</dbReference>
<dbReference type="InterPro" id="IPR050173">
    <property type="entry name" value="ABC_transporter_C-like"/>
</dbReference>
<dbReference type="PROSITE" id="PS50929">
    <property type="entry name" value="ABC_TM1F"/>
    <property type="match status" value="2"/>
</dbReference>
<dbReference type="Gene3D" id="1.20.1560.10">
    <property type="entry name" value="ABC transporter type 1, transmembrane domain"/>
    <property type="match status" value="2"/>
</dbReference>
<evidence type="ECO:0000256" key="7">
    <source>
        <dbReference type="ARBA" id="ARBA00022741"/>
    </source>
</evidence>
<evidence type="ECO:0000259" key="15">
    <source>
        <dbReference type="PROSITE" id="PS50893"/>
    </source>
</evidence>
<keyword evidence="18" id="KW-1185">Reference proteome</keyword>
<dbReference type="GO" id="GO:0016020">
    <property type="term" value="C:membrane"/>
    <property type="evidence" value="ECO:0007669"/>
    <property type="project" value="UniProtKB-SubCell"/>
</dbReference>
<keyword evidence="10 14" id="KW-1133">Transmembrane helix</keyword>
<feature type="transmembrane region" description="Helical" evidence="14">
    <location>
        <begin position="582"/>
        <end position="603"/>
    </location>
</feature>
<dbReference type="SMART" id="SM00382">
    <property type="entry name" value="AAA"/>
    <property type="match status" value="2"/>
</dbReference>
<dbReference type="InterPro" id="IPR027417">
    <property type="entry name" value="P-loop_NTPase"/>
</dbReference>
<dbReference type="EMBL" id="JALJOU010000078">
    <property type="protein sequence ID" value="KAK9825002.1"/>
    <property type="molecule type" value="Genomic_DNA"/>
</dbReference>
<evidence type="ECO:0000256" key="1">
    <source>
        <dbReference type="ARBA" id="ARBA00004141"/>
    </source>
</evidence>
<dbReference type="GO" id="GO:0005524">
    <property type="term" value="F:ATP binding"/>
    <property type="evidence" value="ECO:0007669"/>
    <property type="project" value="UniProtKB-KW"/>
</dbReference>
<feature type="compositionally biased region" description="Pro residues" evidence="13">
    <location>
        <begin position="996"/>
        <end position="1006"/>
    </location>
</feature>
<feature type="transmembrane region" description="Helical" evidence="14">
    <location>
        <begin position="609"/>
        <end position="628"/>
    </location>
</feature>
<keyword evidence="6" id="KW-0677">Repeat</keyword>
<evidence type="ECO:0000313" key="18">
    <source>
        <dbReference type="Proteomes" id="UP001445335"/>
    </source>
</evidence>
<evidence type="ECO:0000256" key="12">
    <source>
        <dbReference type="ARBA" id="ARBA00034018"/>
    </source>
</evidence>
<dbReference type="Pfam" id="PF00664">
    <property type="entry name" value="ABC_membrane"/>
    <property type="match status" value="2"/>
</dbReference>
<evidence type="ECO:0000256" key="2">
    <source>
        <dbReference type="ARBA" id="ARBA00009726"/>
    </source>
</evidence>
<dbReference type="Gene3D" id="3.40.50.300">
    <property type="entry name" value="P-loop containing nucleotide triphosphate hydrolases"/>
    <property type="match status" value="3"/>
</dbReference>
<comment type="subcellular location">
    <subcellularLocation>
        <location evidence="1">Membrane</location>
        <topology evidence="1">Multi-pass membrane protein</topology>
    </subcellularLocation>
</comment>
<dbReference type="InterPro" id="IPR003593">
    <property type="entry name" value="AAA+_ATPase"/>
</dbReference>
<keyword evidence="11 14" id="KW-0472">Membrane</keyword>
<sequence length="1777" mass="187061">MKIDWLLGEDPWAWACGQSSPQVWYSRGHCFHACFSDLLLLAGRSALVICGLAWWLRELQYERSQAAAQGPLAGAQPPRKPARNCLERSALLQTIPVLIAACALARLMLACYADDGFARLLAVRPHVLIAVVAEAAAWLLCAGVLGRHLSERLSRPIPAGMPPLWLLQAAAATLADCLPVLYFKAEREDIPRLASAGLQVAFLVLVMVEQRRLWRRSAAGLDIGGSGGGNPAAANGLAEPLLAGTAAAADPGLQAEGGWWGRRLGMGWVTPLVALGARRQLCASDLFQLPADLQPDACAAVLWREWTQERVLRAEQVASGRCRPARLLAALWRAFGGPFVCLGGLKLCNDALNFAGPLLLNALLQHLSAGASGGARPARPDPGWPAWLPAVGSPSFGYWCAALLGLTSAAKALLNAQYNYGQGRLACRLRAAITAAVFDKALLVGGADAAAFDSGSVQTLMSVDSDRIVALANSAHELWSLPLQILVALVLLYTQVQEAFLAGLAVVLLLIPINRVLSRRIEAASTAMMAYKDARVRRTGELLRGIRQIKAAAWERCFVSRVTEARAGELAALAVRKYLDALCVYFWAATPLLQALLTFSMYVMLGRPLTAPIVFTSLALFNVLTAPLNSFPWVVNGCIEAIVSVRRLQRFLAAPETDAVWVYAARAADPSPPPLHLTARSLPGGSPAARVGPRAPDLDLGLSPNHWGQDSAPELSAGAFTDISLAVRAGSFMVVVGEVGAGKSSLLAAILGELQGVAGRARVRGRMAYAPQAPWLLSGSLRENILLGAPMEAARYAAVLEACALGPDLAALPGGDLARVGDRGTRLSGGQRARVALARAIYQERDVYLFDDVLAAVDQPVADHLLRSALTGPLLAGKTRILVSHSPAAAAAANMLVRLRRGAIAYVGPPEGDAAGEARTAPAARSARLVAPQRAWQSRSAPAAAVPVPAIAAFEEWLSAPIGVSSDEYDLQSPPLHAVREEPLGSPSGSGFGVPPESPPRWPPPWGTAHAGGAPNLAHAPMLAGGDLLAEGTPVALQLQEEEEEEGRQVGHVRWAVYAHAARMLAGLDHVVGGSGLGLLPGVRFHLSVLLLFTAANSLFTLVRAFAFAQGGLVAAARLHERLLGAIVAAPAAFFDATPAGRVLNRFSSDAAVADDALPFILNILLANLAALLGVAVVLAFGQPLLAAAFLPLALLYRWLQTRYQRSSREIRRLASVARSPVYNGFFEALEGAASIRAFQVQAAFAGRNIAAITALQRANLASVAAAQWLAVRLQLLAAALVAAVALLAVLGSAGLLPWTSAHSDRAGLVGLSLSYALPITGLLNGLLTSSAETEQEMVAVERMLEFSRIPPQPETLPVPIGPPSTASPMAADRAPCFTFPSSRRGPAGAREGLADTAYRDDHGPAWALAGLDLEIRPGERLGLVGRTGAGKSSVVAALLRLAETQAGRITMDGLDIRSVPLARLRDAIGVVPQAPFLFEGTIRENLDPAGRFSDRALISLCRKMRLWDIMAGLSLLRTKRHAASPRAVPQALGSGAYGAPPRSPSSLSRSNTPRGPSALWDPPSAQLRVAGAAGSPALSSLDRVSVLAEEGRCGPWREPSSPSLEPPERGAPRRLGAGGQRGLSPNPRPSRLSPGRLLGGRWAAGLAAEPTGVLVHSGFGQQLLSMRLGEGGAGLSLGQQQLVCLARVILRRPQIVCLDECTASVDPATAALMQDLLRAELPHATVLQVAHRLEAVLDSDRVAVMDSGVVVEAGAPRALLADPASRLSAIHQASWQ</sequence>
<feature type="transmembrane region" description="Helical" evidence="14">
    <location>
        <begin position="1157"/>
        <end position="1178"/>
    </location>
</feature>
<dbReference type="InterPro" id="IPR017871">
    <property type="entry name" value="ABC_transporter-like_CS"/>
</dbReference>
<dbReference type="PROSITE" id="PS50893">
    <property type="entry name" value="ABC_TRANSPORTER_2"/>
    <property type="match status" value="2"/>
</dbReference>
<dbReference type="InterPro" id="IPR036640">
    <property type="entry name" value="ABC1_TM_sf"/>
</dbReference>
<feature type="compositionally biased region" description="Low complexity" evidence="13">
    <location>
        <begin position="984"/>
        <end position="995"/>
    </location>
</feature>
<feature type="domain" description="ABC transmembrane type-1" evidence="16">
    <location>
        <begin position="1087"/>
        <end position="1336"/>
    </location>
</feature>
<keyword evidence="4" id="KW-0813">Transport</keyword>
<comment type="similarity">
    <text evidence="2">Belongs to the ABC transporter superfamily. ABCC family. Conjugate transporter (TC 3.A.1.208) subfamily.</text>
</comment>
<accession>A0AAW1QV45</accession>
<gene>
    <name evidence="17" type="ORF">WJX81_008465</name>
</gene>
<feature type="transmembrane region" description="Helical" evidence="14">
    <location>
        <begin position="1089"/>
        <end position="1117"/>
    </location>
</feature>
<comment type="catalytic activity">
    <reaction evidence="12">
        <text>ATP + H2O + xenobioticSide 1 = ADP + phosphate + xenobioticSide 2.</text>
        <dbReference type="EC" id="7.6.2.2"/>
    </reaction>
</comment>
<evidence type="ECO:0000256" key="11">
    <source>
        <dbReference type="ARBA" id="ARBA00023136"/>
    </source>
</evidence>
<feature type="transmembrane region" description="Helical" evidence="14">
    <location>
        <begin position="1276"/>
        <end position="1297"/>
    </location>
</feature>
<dbReference type="InterPro" id="IPR003439">
    <property type="entry name" value="ABC_transporter-like_ATP-bd"/>
</dbReference>
<evidence type="ECO:0000256" key="8">
    <source>
        <dbReference type="ARBA" id="ARBA00022840"/>
    </source>
</evidence>
<evidence type="ECO:0000313" key="17">
    <source>
        <dbReference type="EMBL" id="KAK9825002.1"/>
    </source>
</evidence>
<reference evidence="17 18" key="1">
    <citation type="journal article" date="2024" name="Nat. Commun.">
        <title>Phylogenomics reveals the evolutionary origins of lichenization in chlorophyte algae.</title>
        <authorList>
            <person name="Puginier C."/>
            <person name="Libourel C."/>
            <person name="Otte J."/>
            <person name="Skaloud P."/>
            <person name="Haon M."/>
            <person name="Grisel S."/>
            <person name="Petersen M."/>
            <person name="Berrin J.G."/>
            <person name="Delaux P.M."/>
            <person name="Dal Grande F."/>
            <person name="Keller J."/>
        </authorList>
    </citation>
    <scope>NUCLEOTIDE SEQUENCE [LARGE SCALE GENOMIC DNA]</scope>
    <source>
        <strain evidence="17 18">SAG 245.80</strain>
    </source>
</reference>
<feature type="transmembrane region" description="Helical" evidence="14">
    <location>
        <begin position="1123"/>
        <end position="1145"/>
    </location>
</feature>
<keyword evidence="9" id="KW-1278">Translocase</keyword>
<comment type="caution">
    <text evidence="17">The sequence shown here is derived from an EMBL/GenBank/DDBJ whole genome shotgun (WGS) entry which is preliminary data.</text>
</comment>
<evidence type="ECO:0000259" key="16">
    <source>
        <dbReference type="PROSITE" id="PS50929"/>
    </source>
</evidence>
<feature type="domain" description="ABC transporter" evidence="15">
    <location>
        <begin position="693"/>
        <end position="926"/>
    </location>
</feature>
<dbReference type="FunFam" id="1.20.1560.10:FF:000013">
    <property type="entry name" value="ABC transporter C family member 2"/>
    <property type="match status" value="1"/>
</dbReference>
<dbReference type="PANTHER" id="PTHR24223:SF330">
    <property type="entry name" value="ATP-BINDING CASSETTE SUB-FAMILY C MEMBER 10"/>
    <property type="match status" value="1"/>
</dbReference>
<dbReference type="Proteomes" id="UP001445335">
    <property type="component" value="Unassembled WGS sequence"/>
</dbReference>
<evidence type="ECO:0000256" key="4">
    <source>
        <dbReference type="ARBA" id="ARBA00022448"/>
    </source>
</evidence>
<dbReference type="PANTHER" id="PTHR24223">
    <property type="entry name" value="ATP-BINDING CASSETTE SUB-FAMILY C"/>
    <property type="match status" value="1"/>
</dbReference>
<feature type="region of interest" description="Disordered" evidence="13">
    <location>
        <begin position="1527"/>
        <end position="1563"/>
    </location>
</feature>
<keyword evidence="8" id="KW-0067">ATP-binding</keyword>
<dbReference type="SUPFAM" id="SSF52540">
    <property type="entry name" value="P-loop containing nucleoside triphosphate hydrolases"/>
    <property type="match status" value="2"/>
</dbReference>
<organism evidence="17 18">
    <name type="scientific">Elliptochloris bilobata</name>
    <dbReference type="NCBI Taxonomy" id="381761"/>
    <lineage>
        <taxon>Eukaryota</taxon>
        <taxon>Viridiplantae</taxon>
        <taxon>Chlorophyta</taxon>
        <taxon>core chlorophytes</taxon>
        <taxon>Trebouxiophyceae</taxon>
        <taxon>Trebouxiophyceae incertae sedis</taxon>
        <taxon>Elliptochloris clade</taxon>
        <taxon>Elliptochloris</taxon>
    </lineage>
</organism>
<keyword evidence="7" id="KW-0547">Nucleotide-binding</keyword>
<dbReference type="EC" id="7.6.2.2" evidence="3"/>
<evidence type="ECO:0000256" key="13">
    <source>
        <dbReference type="SAM" id="MobiDB-lite"/>
    </source>
</evidence>
<keyword evidence="5 14" id="KW-0812">Transmembrane</keyword>
<feature type="compositionally biased region" description="Low complexity" evidence="13">
    <location>
        <begin position="1545"/>
        <end position="1555"/>
    </location>
</feature>
<evidence type="ECO:0000256" key="9">
    <source>
        <dbReference type="ARBA" id="ARBA00022967"/>
    </source>
</evidence>
<proteinExistence type="inferred from homology"/>
<dbReference type="CDD" id="cd03250">
    <property type="entry name" value="ABCC_MRP_domain1"/>
    <property type="match status" value="1"/>
</dbReference>
<dbReference type="FunFam" id="3.40.50.300:FF:000973">
    <property type="entry name" value="Multidrug resistance-associated protein 4"/>
    <property type="match status" value="1"/>
</dbReference>
<feature type="transmembrane region" description="Helical" evidence="14">
    <location>
        <begin position="1184"/>
        <end position="1200"/>
    </location>
</feature>
<feature type="domain" description="ABC transporter" evidence="15">
    <location>
        <begin position="1392"/>
        <end position="1773"/>
    </location>
</feature>
<feature type="domain" description="ABC transmembrane type-1" evidence="16">
    <location>
        <begin position="345"/>
        <end position="640"/>
    </location>
</feature>
<evidence type="ECO:0000256" key="14">
    <source>
        <dbReference type="SAM" id="Phobius"/>
    </source>
</evidence>
<dbReference type="Pfam" id="PF00005">
    <property type="entry name" value="ABC_tran"/>
    <property type="match status" value="3"/>
</dbReference>
<evidence type="ECO:0000256" key="3">
    <source>
        <dbReference type="ARBA" id="ARBA00012191"/>
    </source>
</evidence>
<dbReference type="GO" id="GO:0016887">
    <property type="term" value="F:ATP hydrolysis activity"/>
    <property type="evidence" value="ECO:0007669"/>
    <property type="project" value="InterPro"/>
</dbReference>
<dbReference type="FunFam" id="1.20.1560.10:FF:000037">
    <property type="entry name" value="ATP-binding cassette subfamily C member 10"/>
    <property type="match status" value="1"/>
</dbReference>
<evidence type="ECO:0000256" key="5">
    <source>
        <dbReference type="ARBA" id="ARBA00022692"/>
    </source>
</evidence>
<feature type="compositionally biased region" description="Low complexity" evidence="13">
    <location>
        <begin position="1623"/>
        <end position="1635"/>
    </location>
</feature>
<evidence type="ECO:0000256" key="10">
    <source>
        <dbReference type="ARBA" id="ARBA00022989"/>
    </source>
</evidence>
<feature type="transmembrane region" description="Helical" evidence="14">
    <location>
        <begin position="499"/>
        <end position="517"/>
    </location>
</feature>
<feature type="region of interest" description="Disordered" evidence="13">
    <location>
        <begin position="1593"/>
        <end position="1635"/>
    </location>
</feature>
<name>A0AAW1QV45_9CHLO</name>
<dbReference type="InterPro" id="IPR011527">
    <property type="entry name" value="ABC1_TM_dom"/>
</dbReference>
<feature type="region of interest" description="Disordered" evidence="13">
    <location>
        <begin position="978"/>
        <end position="1010"/>
    </location>
</feature>
<dbReference type="GO" id="GO:0008559">
    <property type="term" value="F:ABC-type xenobiotic transporter activity"/>
    <property type="evidence" value="ECO:0007669"/>
    <property type="project" value="UniProtKB-EC"/>
</dbReference>